<reference evidence="2 3" key="1">
    <citation type="journal article" date="2016" name="Nat. Commun.">
        <title>Thousands of microbial genomes shed light on interconnected biogeochemical processes in an aquifer system.</title>
        <authorList>
            <person name="Anantharaman K."/>
            <person name="Brown C.T."/>
            <person name="Hug L.A."/>
            <person name="Sharon I."/>
            <person name="Castelle C.J."/>
            <person name="Probst A.J."/>
            <person name="Thomas B.C."/>
            <person name="Singh A."/>
            <person name="Wilkins M.J."/>
            <person name="Karaoz U."/>
            <person name="Brodie E.L."/>
            <person name="Williams K.H."/>
            <person name="Hubbard S.S."/>
            <person name="Banfield J.F."/>
        </authorList>
    </citation>
    <scope>NUCLEOTIDE SEQUENCE [LARGE SCALE GENOMIC DNA]</scope>
</reference>
<keyword evidence="1" id="KW-0812">Transmembrane</keyword>
<dbReference type="Proteomes" id="UP000178429">
    <property type="component" value="Unassembled WGS sequence"/>
</dbReference>
<keyword evidence="1" id="KW-0472">Membrane</keyword>
<comment type="caution">
    <text evidence="2">The sequence shown here is derived from an EMBL/GenBank/DDBJ whole genome shotgun (WGS) entry which is preliminary data.</text>
</comment>
<proteinExistence type="predicted"/>
<dbReference type="EMBL" id="MGHL01000002">
    <property type="protein sequence ID" value="OGM70731.1"/>
    <property type="molecule type" value="Genomic_DNA"/>
</dbReference>
<evidence type="ECO:0000313" key="2">
    <source>
        <dbReference type="EMBL" id="OGM70731.1"/>
    </source>
</evidence>
<sequence length="152" mass="17030">MRVEVDQSGRNDQTNKKTVLALANGIGFSIAISAREKRKVAAALKLRKSDWSTALTNIFVFSTLLYLLLKERIGKITEAIVDVEYPGKETIIKDRVMLICRKHGIAVQKDQFVFKHVGKKSLAHKLAYRVYKGIIKPGKTISAEEVLAEFGK</sequence>
<dbReference type="STRING" id="1802525.A2975_02470"/>
<name>A0A1F8C340_9BACT</name>
<accession>A0A1F8C340</accession>
<organism evidence="2 3">
    <name type="scientific">Candidatus Woesebacteria bacterium RIFCSPLOWO2_01_FULL_44_14</name>
    <dbReference type="NCBI Taxonomy" id="1802525"/>
    <lineage>
        <taxon>Bacteria</taxon>
        <taxon>Candidatus Woeseibacteriota</taxon>
    </lineage>
</organism>
<protein>
    <submittedName>
        <fullName evidence="2">Uncharacterized protein</fullName>
    </submittedName>
</protein>
<keyword evidence="1" id="KW-1133">Transmembrane helix</keyword>
<feature type="transmembrane region" description="Helical" evidence="1">
    <location>
        <begin position="51"/>
        <end position="69"/>
    </location>
</feature>
<evidence type="ECO:0000256" key="1">
    <source>
        <dbReference type="SAM" id="Phobius"/>
    </source>
</evidence>
<evidence type="ECO:0000313" key="3">
    <source>
        <dbReference type="Proteomes" id="UP000178429"/>
    </source>
</evidence>
<dbReference type="AlphaFoldDB" id="A0A1F8C340"/>
<gene>
    <name evidence="2" type="ORF">A2975_02470</name>
</gene>